<accession>A0ACC1DGM5</accession>
<evidence type="ECO:0000313" key="1">
    <source>
        <dbReference type="EMBL" id="KAJ0182965.1"/>
    </source>
</evidence>
<proteinExistence type="predicted"/>
<name>A0ACC1DGM5_9NEOP</name>
<comment type="caution">
    <text evidence="1">The sequence shown here is derived from an EMBL/GenBank/DDBJ whole genome shotgun (WGS) entry which is preliminary data.</text>
</comment>
<dbReference type="Proteomes" id="UP000824533">
    <property type="component" value="Linkage Group LG02"/>
</dbReference>
<keyword evidence="2" id="KW-1185">Reference proteome</keyword>
<gene>
    <name evidence="1" type="ORF">K1T71_000941</name>
</gene>
<sequence length="515" mass="58752">MGYLEDRDFSDVPTIPEYFKDKTIFITGGTGFIGKVLIEKLLYSCTDLKRIYLLLRPKKGVSPHERLDQMYSIECFDRLRKEKPDVFKSKVQVICGDVMDDELGLSDSDKALLISKVNIVFHVAASVRFDDPLKYAVKLNLCGTIKVMELAKNIENLSSVVHVSTSYSNSHRDPIEEVMYPPLGNWRELIDIVHKVDDHTLRVLTSKILGEIPNTYTFTKQLAEHAVYELRGTLPVVIYRPSIVISSVNEPVPGWIDNFNGPVSLIVASAAGIMRSIHTDHTIKPDYIPVDMSVQGLIAAAWIRGTKKLGPTDDIEIYNCCAGNLNGISLGEMIEVGRDLVNEYPMEKAIWYRGGGITACKYYHYLMVYFCQLLPGILIDSILMLIGKKPMLVKIQRRILNATQALQYFVKQQWTFCNMNFVALRSSLKEKDKEHFYYNLEGVEPLSFLKTAGIGAKWFLLKEKMEDLPKAKAWNQKLKILDIFVKIIFYSCCLWWFINLVITKTFGGNLYDFIF</sequence>
<evidence type="ECO:0000313" key="2">
    <source>
        <dbReference type="Proteomes" id="UP000824533"/>
    </source>
</evidence>
<protein>
    <submittedName>
        <fullName evidence="1">Uncharacterized protein</fullName>
    </submittedName>
</protein>
<reference evidence="1 2" key="1">
    <citation type="journal article" date="2021" name="Front. Genet.">
        <title>Chromosome-Level Genome Assembly Reveals Significant Gene Expansion in the Toll and IMD Signaling Pathways of Dendrolimus kikuchii.</title>
        <authorList>
            <person name="Zhou J."/>
            <person name="Wu P."/>
            <person name="Xiong Z."/>
            <person name="Liu N."/>
            <person name="Zhao N."/>
            <person name="Ji M."/>
            <person name="Qiu Y."/>
            <person name="Yang B."/>
        </authorList>
    </citation>
    <scope>NUCLEOTIDE SEQUENCE [LARGE SCALE GENOMIC DNA]</scope>
    <source>
        <strain evidence="1">Ann1</strain>
    </source>
</reference>
<organism evidence="1 2">
    <name type="scientific">Dendrolimus kikuchii</name>
    <dbReference type="NCBI Taxonomy" id="765133"/>
    <lineage>
        <taxon>Eukaryota</taxon>
        <taxon>Metazoa</taxon>
        <taxon>Ecdysozoa</taxon>
        <taxon>Arthropoda</taxon>
        <taxon>Hexapoda</taxon>
        <taxon>Insecta</taxon>
        <taxon>Pterygota</taxon>
        <taxon>Neoptera</taxon>
        <taxon>Endopterygota</taxon>
        <taxon>Lepidoptera</taxon>
        <taxon>Glossata</taxon>
        <taxon>Ditrysia</taxon>
        <taxon>Bombycoidea</taxon>
        <taxon>Lasiocampidae</taxon>
        <taxon>Dendrolimus</taxon>
    </lineage>
</organism>
<dbReference type="EMBL" id="CM034388">
    <property type="protein sequence ID" value="KAJ0182965.1"/>
    <property type="molecule type" value="Genomic_DNA"/>
</dbReference>